<dbReference type="GO" id="GO:0001671">
    <property type="term" value="F:ATPase activator activity"/>
    <property type="evidence" value="ECO:0007669"/>
    <property type="project" value="InterPro"/>
</dbReference>
<dbReference type="Gene3D" id="1.20.1280.20">
    <property type="entry name" value="HscB, C-terminal domain"/>
    <property type="match status" value="1"/>
</dbReference>
<proteinExistence type="inferred from homology"/>
<feature type="compositionally biased region" description="Polar residues" evidence="3">
    <location>
        <begin position="74"/>
        <end position="84"/>
    </location>
</feature>
<evidence type="ECO:0000256" key="1">
    <source>
        <dbReference type="ARBA" id="ARBA00010476"/>
    </source>
</evidence>
<sequence>MRPRTLRAATNAITSSVRRDRPTPRRPYICDNCRQQLSSPSQTRFLSTPQRRAINITPAFRQQQSRAQQHEAASETSARPTQTHYSLFPSTFPAGPPPASPFTPSLPALRREFLTLQQKSHPDLFPPAEKPRAEALSMLINEAYRTLQDPLRRAEYLLSLQGVDLDDESAKLGDQAAGEGGELLMEVMEAREAVDEVEDEAGLEVLKRDNEERMKGSVAGLEAAFAEGNLEAARREAVRLRYWKNIEESIRGWEKGHGGGNNEH</sequence>
<keyword evidence="2" id="KW-0143">Chaperone</keyword>
<feature type="domain" description="J" evidence="4">
    <location>
        <begin position="83"/>
        <end position="160"/>
    </location>
</feature>
<evidence type="ECO:0000313" key="5">
    <source>
        <dbReference type="EMBL" id="SMQ45959.1"/>
    </source>
</evidence>
<reference evidence="5 6" key="1">
    <citation type="submission" date="2016-06" db="EMBL/GenBank/DDBJ databases">
        <authorList>
            <person name="Kjaerup R.B."/>
            <person name="Dalgaard T.S."/>
            <person name="Juul-Madsen H.R."/>
        </authorList>
    </citation>
    <scope>NUCLEOTIDE SEQUENCE [LARGE SCALE GENOMIC DNA]</scope>
</reference>
<dbReference type="AlphaFoldDB" id="A0A1X7REV7"/>
<protein>
    <recommendedName>
        <fullName evidence="4">J domain-containing protein</fullName>
    </recommendedName>
</protein>
<dbReference type="CDD" id="cd06257">
    <property type="entry name" value="DnaJ"/>
    <property type="match status" value="1"/>
</dbReference>
<evidence type="ECO:0000313" key="6">
    <source>
        <dbReference type="Proteomes" id="UP000215127"/>
    </source>
</evidence>
<dbReference type="SMART" id="SM00271">
    <property type="entry name" value="DnaJ"/>
    <property type="match status" value="1"/>
</dbReference>
<dbReference type="InterPro" id="IPR036386">
    <property type="entry name" value="HscB_C_sf"/>
</dbReference>
<dbReference type="InterPro" id="IPR004640">
    <property type="entry name" value="HscB"/>
</dbReference>
<keyword evidence="6" id="KW-1185">Reference proteome</keyword>
<dbReference type="GO" id="GO:0051259">
    <property type="term" value="P:protein complex oligomerization"/>
    <property type="evidence" value="ECO:0007669"/>
    <property type="project" value="InterPro"/>
</dbReference>
<feature type="region of interest" description="Disordered" evidence="3">
    <location>
        <begin position="60"/>
        <end position="84"/>
    </location>
</feature>
<dbReference type="GO" id="GO:0005739">
    <property type="term" value="C:mitochondrion"/>
    <property type="evidence" value="ECO:0007669"/>
    <property type="project" value="TreeGrafter"/>
</dbReference>
<feature type="region of interest" description="Disordered" evidence="3">
    <location>
        <begin position="1"/>
        <end position="27"/>
    </location>
</feature>
<dbReference type="EMBL" id="LT853692">
    <property type="protein sequence ID" value="SMQ45959.1"/>
    <property type="molecule type" value="Genomic_DNA"/>
</dbReference>
<name>A0A1X7REV7_ZYMT9</name>
<accession>A0A1X7REV7</accession>
<evidence type="ECO:0000256" key="3">
    <source>
        <dbReference type="SAM" id="MobiDB-lite"/>
    </source>
</evidence>
<dbReference type="PANTHER" id="PTHR14021">
    <property type="entry name" value="IRON-SULFUR CLUSTER CO-CHAPERONE PROTEIN HSCB"/>
    <property type="match status" value="1"/>
</dbReference>
<evidence type="ECO:0000259" key="4">
    <source>
        <dbReference type="PROSITE" id="PS50076"/>
    </source>
</evidence>
<dbReference type="InterPro" id="IPR036869">
    <property type="entry name" value="J_dom_sf"/>
</dbReference>
<dbReference type="GO" id="GO:0044571">
    <property type="term" value="P:[2Fe-2S] cluster assembly"/>
    <property type="evidence" value="ECO:0007669"/>
    <property type="project" value="InterPro"/>
</dbReference>
<dbReference type="GO" id="GO:0051087">
    <property type="term" value="F:protein-folding chaperone binding"/>
    <property type="evidence" value="ECO:0007669"/>
    <property type="project" value="InterPro"/>
</dbReference>
<dbReference type="SUPFAM" id="SSF47144">
    <property type="entry name" value="HSC20 (HSCB), C-terminal oligomerisation domain"/>
    <property type="match status" value="1"/>
</dbReference>
<organism evidence="5 6">
    <name type="scientific">Zymoseptoria tritici (strain ST99CH_3D7)</name>
    <dbReference type="NCBI Taxonomy" id="1276538"/>
    <lineage>
        <taxon>Eukaryota</taxon>
        <taxon>Fungi</taxon>
        <taxon>Dikarya</taxon>
        <taxon>Ascomycota</taxon>
        <taxon>Pezizomycotina</taxon>
        <taxon>Dothideomycetes</taxon>
        <taxon>Dothideomycetidae</taxon>
        <taxon>Mycosphaerellales</taxon>
        <taxon>Mycosphaerellaceae</taxon>
        <taxon>Zymoseptoria</taxon>
    </lineage>
</organism>
<dbReference type="SUPFAM" id="SSF46565">
    <property type="entry name" value="Chaperone J-domain"/>
    <property type="match status" value="1"/>
</dbReference>
<evidence type="ECO:0000256" key="2">
    <source>
        <dbReference type="ARBA" id="ARBA00023186"/>
    </source>
</evidence>
<dbReference type="InterPro" id="IPR009073">
    <property type="entry name" value="HscB_oligo_C"/>
</dbReference>
<dbReference type="Proteomes" id="UP000215127">
    <property type="component" value="Chromosome 1"/>
</dbReference>
<dbReference type="STRING" id="1276538.A0A1X7REV7"/>
<dbReference type="Pfam" id="PF07743">
    <property type="entry name" value="HSCB_C"/>
    <property type="match status" value="1"/>
</dbReference>
<dbReference type="NCBIfam" id="TIGR00714">
    <property type="entry name" value="hscB"/>
    <property type="match status" value="1"/>
</dbReference>
<dbReference type="PROSITE" id="PS50076">
    <property type="entry name" value="DNAJ_2"/>
    <property type="match status" value="1"/>
</dbReference>
<comment type="similarity">
    <text evidence="1">Belongs to the HscB family.</text>
</comment>
<dbReference type="PANTHER" id="PTHR14021:SF15">
    <property type="entry name" value="IRON-SULFUR CLUSTER CO-CHAPERONE PROTEIN HSCB"/>
    <property type="match status" value="1"/>
</dbReference>
<dbReference type="Gene3D" id="1.10.287.110">
    <property type="entry name" value="DnaJ domain"/>
    <property type="match status" value="1"/>
</dbReference>
<gene>
    <name evidence="5" type="ORF">ZT3D7_G1104</name>
</gene>
<dbReference type="InterPro" id="IPR001623">
    <property type="entry name" value="DnaJ_domain"/>
</dbReference>